<evidence type="ECO:0008006" key="2">
    <source>
        <dbReference type="Google" id="ProtNLM"/>
    </source>
</evidence>
<gene>
    <name evidence="1" type="ORF">OCBIM_22037710mg</name>
</gene>
<feature type="non-terminal residue" evidence="1">
    <location>
        <position position="1"/>
    </location>
</feature>
<accession>A0A0L8GAI0</accession>
<dbReference type="STRING" id="37653.A0A0L8GAI0"/>
<reference evidence="1" key="1">
    <citation type="submission" date="2015-07" db="EMBL/GenBank/DDBJ databases">
        <title>MeaNS - Measles Nucleotide Surveillance Program.</title>
        <authorList>
            <person name="Tran T."/>
            <person name="Druce J."/>
        </authorList>
    </citation>
    <scope>NUCLEOTIDE SEQUENCE</scope>
    <source>
        <strain evidence="1">UCB-OBI-ISO-001</strain>
        <tissue evidence="1">Gonad</tissue>
    </source>
</reference>
<protein>
    <recommendedName>
        <fullName evidence="2">ISXO2-like transposase domain-containing protein</fullName>
    </recommendedName>
</protein>
<dbReference type="InterPro" id="IPR053164">
    <property type="entry name" value="IS1016-like_transposase"/>
</dbReference>
<dbReference type="PANTHER" id="PTHR47163">
    <property type="entry name" value="DDE_TNP_IS1595 DOMAIN-CONTAINING PROTEIN"/>
    <property type="match status" value="1"/>
</dbReference>
<evidence type="ECO:0000313" key="1">
    <source>
        <dbReference type="EMBL" id="KOF73555.1"/>
    </source>
</evidence>
<proteinExistence type="predicted"/>
<organism evidence="1">
    <name type="scientific">Octopus bimaculoides</name>
    <name type="common">California two-spotted octopus</name>
    <dbReference type="NCBI Taxonomy" id="37653"/>
    <lineage>
        <taxon>Eukaryota</taxon>
        <taxon>Metazoa</taxon>
        <taxon>Spiralia</taxon>
        <taxon>Lophotrochozoa</taxon>
        <taxon>Mollusca</taxon>
        <taxon>Cephalopoda</taxon>
        <taxon>Coleoidea</taxon>
        <taxon>Octopodiformes</taxon>
        <taxon>Octopoda</taxon>
        <taxon>Incirrata</taxon>
        <taxon>Octopodidae</taxon>
        <taxon>Octopus</taxon>
    </lineage>
</organism>
<dbReference type="AlphaFoldDB" id="A0A0L8GAI0"/>
<name>A0A0L8GAI0_OCTBM</name>
<dbReference type="EMBL" id="KQ423107">
    <property type="protein sequence ID" value="KOF73555.1"/>
    <property type="molecule type" value="Genomic_DNA"/>
</dbReference>
<dbReference type="PANTHER" id="PTHR47163:SF3">
    <property type="entry name" value="PROTEIN CBG18017"/>
    <property type="match status" value="1"/>
</dbReference>
<sequence>KSWSMISNKTVNHSIGFINSKYGTHTQQIESTWTSLKRGNKRRCGTYRSMVDTYLCEFTWEGDLRKIIYFIKS</sequence>